<reference evidence="1 2" key="1">
    <citation type="submission" date="2020-01" db="EMBL/GenBank/DDBJ databases">
        <title>Ponticoccus aerotolerans gen. nov., sp. nov., an anaerobic bacterium and proposal of Ponticoccusceae fam. nov., Ponticoccusles ord. nov. and Ponticoccuse classis nov. in the phylum Kiritimatiellaeota.</title>
        <authorList>
            <person name="Zhou L.Y."/>
            <person name="Du Z.J."/>
        </authorList>
    </citation>
    <scope>NUCLEOTIDE SEQUENCE [LARGE SCALE GENOMIC DNA]</scope>
    <source>
        <strain evidence="1 2">S-5007</strain>
    </source>
</reference>
<name>A0A6P1M3F8_9BACT</name>
<organism evidence="1 2">
    <name type="scientific">Tichowtungia aerotolerans</name>
    <dbReference type="NCBI Taxonomy" id="2697043"/>
    <lineage>
        <taxon>Bacteria</taxon>
        <taxon>Pseudomonadati</taxon>
        <taxon>Kiritimatiellota</taxon>
        <taxon>Tichowtungiia</taxon>
        <taxon>Tichowtungiales</taxon>
        <taxon>Tichowtungiaceae</taxon>
        <taxon>Tichowtungia</taxon>
    </lineage>
</organism>
<evidence type="ECO:0000313" key="2">
    <source>
        <dbReference type="Proteomes" id="UP000464954"/>
    </source>
</evidence>
<gene>
    <name evidence="1" type="ORF">GT409_07910</name>
</gene>
<protein>
    <submittedName>
        <fullName evidence="1">Uncharacterized protein</fullName>
    </submittedName>
</protein>
<proteinExistence type="predicted"/>
<dbReference type="EMBL" id="CP047593">
    <property type="protein sequence ID" value="QHI69379.1"/>
    <property type="molecule type" value="Genomic_DNA"/>
</dbReference>
<dbReference type="AlphaFoldDB" id="A0A6P1M3F8"/>
<dbReference type="KEGG" id="taer:GT409_07910"/>
<dbReference type="RefSeq" id="WP_160628561.1">
    <property type="nucleotide sequence ID" value="NZ_CP047593.1"/>
</dbReference>
<accession>A0A6P1M3F8</accession>
<evidence type="ECO:0000313" key="1">
    <source>
        <dbReference type="EMBL" id="QHI69379.1"/>
    </source>
</evidence>
<dbReference type="Proteomes" id="UP000464954">
    <property type="component" value="Chromosome"/>
</dbReference>
<keyword evidence="2" id="KW-1185">Reference proteome</keyword>
<sequence length="212" mass="23041">MEKNILAVVVFAATFATQAKLVKITYSGSFSGPLGPLQNAQFVWSGVFDTTPVQPADDNKHVDFCAVGDISFTLSGSDGFDGIYSFGGSISEGFTDIYDFFSLPGPSCLGEYWFHLGSICFKSGYSGGTNGQAPDPYTLLHHLTVNFNALQVSYVAGPSLYFFDPSGNMEKDKTYHYDVLNPTITVKPVPESARHTLTDLTGRKYLFVCCLS</sequence>